<dbReference type="Proteomes" id="UP000578077">
    <property type="component" value="Unassembled WGS sequence"/>
</dbReference>
<evidence type="ECO:0000313" key="2">
    <source>
        <dbReference type="EMBL" id="MBB5997744.1"/>
    </source>
</evidence>
<protein>
    <submittedName>
        <fullName evidence="2">Uncharacterized protein</fullName>
    </submittedName>
</protein>
<name>A0A841E5L8_9ACTN</name>
<proteinExistence type="predicted"/>
<feature type="transmembrane region" description="Helical" evidence="1">
    <location>
        <begin position="6"/>
        <end position="29"/>
    </location>
</feature>
<comment type="caution">
    <text evidence="2">The sequence shown here is derived from an EMBL/GenBank/DDBJ whole genome shotgun (WGS) entry which is preliminary data.</text>
</comment>
<organism evidence="2 3">
    <name type="scientific">Streptomonospora salina</name>
    <dbReference type="NCBI Taxonomy" id="104205"/>
    <lineage>
        <taxon>Bacteria</taxon>
        <taxon>Bacillati</taxon>
        <taxon>Actinomycetota</taxon>
        <taxon>Actinomycetes</taxon>
        <taxon>Streptosporangiales</taxon>
        <taxon>Nocardiopsidaceae</taxon>
        <taxon>Streptomonospora</taxon>
    </lineage>
</organism>
<reference evidence="2 3" key="1">
    <citation type="submission" date="2020-08" db="EMBL/GenBank/DDBJ databases">
        <title>Sequencing the genomes of 1000 actinobacteria strains.</title>
        <authorList>
            <person name="Klenk H.-P."/>
        </authorList>
    </citation>
    <scope>NUCLEOTIDE SEQUENCE [LARGE SCALE GENOMIC DNA]</scope>
    <source>
        <strain evidence="2 3">DSM 44593</strain>
    </source>
</reference>
<sequence length="136" mass="14494">MRIESFNLTGASAVLLLTAIAVCIVAVRARAQTVFARHISGWTFLATHRRFLAVEAAIALGFVGWFTWDTPAALQARRTAAGRLSELTTPGFEPLYAAGIAAVGLALAVGALAVFHRRIVREGASQACPRSPKEHP</sequence>
<accession>A0A841E5L8</accession>
<keyword evidence="3" id="KW-1185">Reference proteome</keyword>
<gene>
    <name evidence="2" type="ORF">HNR25_001495</name>
</gene>
<keyword evidence="1" id="KW-0812">Transmembrane</keyword>
<dbReference type="AlphaFoldDB" id="A0A841E5L8"/>
<keyword evidence="1" id="KW-1133">Transmembrane helix</keyword>
<keyword evidence="1" id="KW-0472">Membrane</keyword>
<dbReference type="EMBL" id="JACHLY010000001">
    <property type="protein sequence ID" value="MBB5997744.1"/>
    <property type="molecule type" value="Genomic_DNA"/>
</dbReference>
<evidence type="ECO:0000313" key="3">
    <source>
        <dbReference type="Proteomes" id="UP000578077"/>
    </source>
</evidence>
<feature type="transmembrane region" description="Helical" evidence="1">
    <location>
        <begin position="95"/>
        <end position="115"/>
    </location>
</feature>
<feature type="transmembrane region" description="Helical" evidence="1">
    <location>
        <begin position="50"/>
        <end position="68"/>
    </location>
</feature>
<evidence type="ECO:0000256" key="1">
    <source>
        <dbReference type="SAM" id="Phobius"/>
    </source>
</evidence>